<comment type="cofactor">
    <cofactor evidence="1">
        <name>Fe cation</name>
        <dbReference type="ChEBI" id="CHEBI:24875"/>
    </cofactor>
</comment>
<dbReference type="InterPro" id="IPR015879">
    <property type="entry name" value="Ring_hydroxy_dOase_asu_C_dom"/>
</dbReference>
<dbReference type="Gene3D" id="3.90.380.10">
    <property type="entry name" value="Naphthalene 1,2-dioxygenase Alpha Subunit, Chain A, domain 1"/>
    <property type="match status" value="1"/>
</dbReference>
<keyword evidence="2" id="KW-0001">2Fe-2S</keyword>
<keyword evidence="4" id="KW-0560">Oxidoreductase</keyword>
<dbReference type="PANTHER" id="PTHR43756:SF5">
    <property type="entry name" value="CHOLINE MONOOXYGENASE, CHLOROPLASTIC"/>
    <property type="match status" value="1"/>
</dbReference>
<evidence type="ECO:0000256" key="6">
    <source>
        <dbReference type="ARBA" id="ARBA00023014"/>
    </source>
</evidence>
<keyword evidence="3" id="KW-0479">Metal-binding</keyword>
<dbReference type="Gene3D" id="2.102.10.10">
    <property type="entry name" value="Rieske [2Fe-2S] iron-sulphur domain"/>
    <property type="match status" value="1"/>
</dbReference>
<evidence type="ECO:0000256" key="4">
    <source>
        <dbReference type="ARBA" id="ARBA00023002"/>
    </source>
</evidence>
<keyword evidence="6" id="KW-0411">Iron-sulfur</keyword>
<dbReference type="InterPro" id="IPR036922">
    <property type="entry name" value="Rieske_2Fe-2S_sf"/>
</dbReference>
<evidence type="ECO:0000313" key="8">
    <source>
        <dbReference type="EMBL" id="PZQ94961.1"/>
    </source>
</evidence>
<dbReference type="GO" id="GO:0016491">
    <property type="term" value="F:oxidoreductase activity"/>
    <property type="evidence" value="ECO:0007669"/>
    <property type="project" value="UniProtKB-KW"/>
</dbReference>
<dbReference type="EMBL" id="QFQS01000011">
    <property type="protein sequence ID" value="PZQ94961.1"/>
    <property type="molecule type" value="Genomic_DNA"/>
</dbReference>
<dbReference type="AlphaFoldDB" id="A0A2W5RWS4"/>
<dbReference type="Pfam" id="PF00355">
    <property type="entry name" value="Rieske"/>
    <property type="match status" value="1"/>
</dbReference>
<dbReference type="GO" id="GO:0051537">
    <property type="term" value="F:2 iron, 2 sulfur cluster binding"/>
    <property type="evidence" value="ECO:0007669"/>
    <property type="project" value="UniProtKB-KW"/>
</dbReference>
<evidence type="ECO:0000256" key="5">
    <source>
        <dbReference type="ARBA" id="ARBA00023004"/>
    </source>
</evidence>
<accession>A0A2W5RWS4</accession>
<evidence type="ECO:0000256" key="3">
    <source>
        <dbReference type="ARBA" id="ARBA00022723"/>
    </source>
</evidence>
<comment type="caution">
    <text evidence="8">The sequence shown here is derived from an EMBL/GenBank/DDBJ whole genome shotgun (WGS) entry which is preliminary data.</text>
</comment>
<reference evidence="8 9" key="1">
    <citation type="submission" date="2017-08" db="EMBL/GenBank/DDBJ databases">
        <title>Infants hospitalized years apart are colonized by the same room-sourced microbial strains.</title>
        <authorList>
            <person name="Brooks B."/>
            <person name="Olm M.R."/>
            <person name="Firek B.A."/>
            <person name="Baker R."/>
            <person name="Thomas B.C."/>
            <person name="Morowitz M.J."/>
            <person name="Banfield J.F."/>
        </authorList>
    </citation>
    <scope>NUCLEOTIDE SEQUENCE [LARGE SCALE GENOMIC DNA]</scope>
    <source>
        <strain evidence="8">S2_003_000_R2_11</strain>
    </source>
</reference>
<organism evidence="8 9">
    <name type="scientific">Cereibacter sphaeroides</name>
    <name type="common">Rhodobacter sphaeroides</name>
    <dbReference type="NCBI Taxonomy" id="1063"/>
    <lineage>
        <taxon>Bacteria</taxon>
        <taxon>Pseudomonadati</taxon>
        <taxon>Pseudomonadota</taxon>
        <taxon>Alphaproteobacteria</taxon>
        <taxon>Rhodobacterales</taxon>
        <taxon>Paracoccaceae</taxon>
        <taxon>Cereibacter</taxon>
    </lineage>
</organism>
<dbReference type="SUPFAM" id="SSF55961">
    <property type="entry name" value="Bet v1-like"/>
    <property type="match status" value="1"/>
</dbReference>
<proteinExistence type="predicted"/>
<dbReference type="Proteomes" id="UP000248975">
    <property type="component" value="Unassembled WGS sequence"/>
</dbReference>
<protein>
    <submittedName>
        <fullName evidence="8">(2Fe-2S)-binding protein</fullName>
    </submittedName>
</protein>
<dbReference type="PANTHER" id="PTHR43756">
    <property type="entry name" value="CHOLINE MONOOXYGENASE, CHLOROPLASTIC"/>
    <property type="match status" value="1"/>
</dbReference>
<dbReference type="InterPro" id="IPR001663">
    <property type="entry name" value="Rng_hydr_dOase-A"/>
</dbReference>
<dbReference type="GO" id="GO:0005506">
    <property type="term" value="F:iron ion binding"/>
    <property type="evidence" value="ECO:0007669"/>
    <property type="project" value="InterPro"/>
</dbReference>
<dbReference type="SUPFAM" id="SSF50022">
    <property type="entry name" value="ISP domain"/>
    <property type="match status" value="1"/>
</dbReference>
<evidence type="ECO:0000313" key="9">
    <source>
        <dbReference type="Proteomes" id="UP000248975"/>
    </source>
</evidence>
<keyword evidence="5" id="KW-0408">Iron</keyword>
<name>A0A2W5RWS4_CERSP</name>
<evidence type="ECO:0000256" key="2">
    <source>
        <dbReference type="ARBA" id="ARBA00022714"/>
    </source>
</evidence>
<gene>
    <name evidence="8" type="ORF">DI533_20910</name>
</gene>
<sequence>MSETVHRWMEMYPELGSGPISTEPYISPEWYDREKDKIFRKVWLCVGRASEIPKVGDYKVKRLAAADTSIILIRGKDRQVRAFHNACAHRGNTVVTETGEETYGSSKAAIVTCRFHGWVYDAEGTLKQVPSEQRFYDCFSKDKNGLTPVHFDMWEGFMFVNVAAVPENTLAEYLGEYATHFAGYPFDELDYGFTYYTTLDCNWKVAHDAFAEAYHVDTIHAGSFPNVFSTGLQNVKLMGPHRTCAVCLTLNAKPTPVSGIANGLAGASLVSMRGESMLPPTINPDKRDDFAFELSVLFPNTLLHISEGIWFTHQFWPIAHNRTLWEGRYYVKTPQTHGQRWATEHAMTLQRNAWLEDTATMEDTQRAMQSRAKLEQHLQDDEILIRHGAVVVDQFVNA</sequence>
<dbReference type="InterPro" id="IPR017941">
    <property type="entry name" value="Rieske_2Fe-2S"/>
</dbReference>
<dbReference type="Pfam" id="PF00848">
    <property type="entry name" value="Ring_hydroxyl_A"/>
    <property type="match status" value="1"/>
</dbReference>
<dbReference type="PRINTS" id="PR00090">
    <property type="entry name" value="RNGDIOXGNASE"/>
</dbReference>
<dbReference type="PROSITE" id="PS51296">
    <property type="entry name" value="RIESKE"/>
    <property type="match status" value="1"/>
</dbReference>
<evidence type="ECO:0000256" key="1">
    <source>
        <dbReference type="ARBA" id="ARBA00001962"/>
    </source>
</evidence>
<feature type="domain" description="Rieske" evidence="7">
    <location>
        <begin position="43"/>
        <end position="149"/>
    </location>
</feature>
<dbReference type="CDD" id="cd03469">
    <property type="entry name" value="Rieske_RO_Alpha_N"/>
    <property type="match status" value="1"/>
</dbReference>
<dbReference type="CDD" id="cd00680">
    <property type="entry name" value="RHO_alpha_C"/>
    <property type="match status" value="1"/>
</dbReference>
<evidence type="ECO:0000259" key="7">
    <source>
        <dbReference type="PROSITE" id="PS51296"/>
    </source>
</evidence>